<evidence type="ECO:0000256" key="9">
    <source>
        <dbReference type="ARBA" id="ARBA00023157"/>
    </source>
</evidence>
<dbReference type="SMART" id="SM00409">
    <property type="entry name" value="IG"/>
    <property type="match status" value="2"/>
</dbReference>
<dbReference type="GeneTree" id="ENSGT00940000154829"/>
<keyword evidence="3 13" id="KW-0812">Transmembrane</keyword>
<reference evidence="15" key="2">
    <citation type="submission" date="2025-08" db="UniProtKB">
        <authorList>
            <consortium name="Ensembl"/>
        </authorList>
    </citation>
    <scope>IDENTIFICATION</scope>
</reference>
<name>A0A671VT27_SPAAU</name>
<dbReference type="GO" id="GO:0034109">
    <property type="term" value="P:homotypic cell-cell adhesion"/>
    <property type="evidence" value="ECO:0007669"/>
    <property type="project" value="TreeGrafter"/>
</dbReference>
<sequence length="310" mass="35019">MGFFNFIIDFNYVLLCRDTFRIQISLHHQHSVTLSCHFTLSYRDVERIDIEWNLKPSDIQAEEKTVIWYTADRIHDNYEPLKSRIHFVSRDPASGNASVVIRDLKVSDSGTYQCKIRKLPGYSSIVIRLAVVERPSELTCHLEGEVKLNNEVVLICNHKHSSLPIWYTWTKPNGYAAFSKNPMSGHLYLTISTEDALGHYSCTSHSFFGTEKCNLTVSFVSSMKSAVIPTVASVSVLLLMISTTVISICLKRKRKPVVEDVGNEIVEDALPPSQTFLSTATIREHTGEAKAMEGCKRAKLSEVRVFPYSP</sequence>
<evidence type="ECO:0000256" key="11">
    <source>
        <dbReference type="ARBA" id="ARBA00023180"/>
    </source>
</evidence>
<dbReference type="AlphaFoldDB" id="A0A671VT27"/>
<dbReference type="GO" id="GO:0050839">
    <property type="term" value="F:cell adhesion molecule binding"/>
    <property type="evidence" value="ECO:0007669"/>
    <property type="project" value="TreeGrafter"/>
</dbReference>
<evidence type="ECO:0000256" key="1">
    <source>
        <dbReference type="ARBA" id="ARBA00004251"/>
    </source>
</evidence>
<keyword evidence="10" id="KW-0675">Receptor</keyword>
<keyword evidence="8 13" id="KW-0472">Membrane</keyword>
<feature type="transmembrane region" description="Helical" evidence="13">
    <location>
        <begin position="226"/>
        <end position="250"/>
    </location>
</feature>
<keyword evidence="7 13" id="KW-1133">Transmembrane helix</keyword>
<keyword evidence="6" id="KW-0130">Cell adhesion</keyword>
<feature type="domain" description="Ig-like" evidence="14">
    <location>
        <begin position="31"/>
        <end position="132"/>
    </location>
</feature>
<dbReference type="InterPro" id="IPR036179">
    <property type="entry name" value="Ig-like_dom_sf"/>
</dbReference>
<dbReference type="GO" id="GO:0014704">
    <property type="term" value="C:intercalated disc"/>
    <property type="evidence" value="ECO:0007669"/>
    <property type="project" value="TreeGrafter"/>
</dbReference>
<dbReference type="SMART" id="SM00406">
    <property type="entry name" value="IGv"/>
    <property type="match status" value="1"/>
</dbReference>
<evidence type="ECO:0000256" key="3">
    <source>
        <dbReference type="ARBA" id="ARBA00022692"/>
    </source>
</evidence>
<evidence type="ECO:0000313" key="15">
    <source>
        <dbReference type="Ensembl" id="ENSSAUP00010028877.1"/>
    </source>
</evidence>
<keyword evidence="5" id="KW-0677">Repeat</keyword>
<dbReference type="SUPFAM" id="SSF48726">
    <property type="entry name" value="Immunoglobulin"/>
    <property type="match status" value="2"/>
</dbReference>
<dbReference type="OMA" id="RIDIEWN"/>
<evidence type="ECO:0000256" key="5">
    <source>
        <dbReference type="ARBA" id="ARBA00022737"/>
    </source>
</evidence>
<evidence type="ECO:0000256" key="10">
    <source>
        <dbReference type="ARBA" id="ARBA00023170"/>
    </source>
</evidence>
<dbReference type="PANTHER" id="PTHR44468:SF3">
    <property type="entry name" value="COXSACKIEVIRUS AND ADENOVIRUS RECEPTOR"/>
    <property type="match status" value="1"/>
</dbReference>
<reference evidence="15" key="1">
    <citation type="submission" date="2021-04" db="EMBL/GenBank/DDBJ databases">
        <authorList>
            <consortium name="Wellcome Sanger Institute Data Sharing"/>
        </authorList>
    </citation>
    <scope>NUCLEOTIDE SEQUENCE [LARGE SCALE GENOMIC DNA]</scope>
</reference>
<evidence type="ECO:0000256" key="13">
    <source>
        <dbReference type="SAM" id="Phobius"/>
    </source>
</evidence>
<dbReference type="InterPro" id="IPR013783">
    <property type="entry name" value="Ig-like_fold"/>
</dbReference>
<dbReference type="Proteomes" id="UP000472265">
    <property type="component" value="Chromosome 4"/>
</dbReference>
<feature type="domain" description="Ig-like" evidence="14">
    <location>
        <begin position="135"/>
        <end position="218"/>
    </location>
</feature>
<reference evidence="15" key="3">
    <citation type="submission" date="2025-09" db="UniProtKB">
        <authorList>
            <consortium name="Ensembl"/>
        </authorList>
    </citation>
    <scope>IDENTIFICATION</scope>
</reference>
<evidence type="ECO:0000313" key="16">
    <source>
        <dbReference type="Proteomes" id="UP000472265"/>
    </source>
</evidence>
<evidence type="ECO:0000256" key="4">
    <source>
        <dbReference type="ARBA" id="ARBA00022729"/>
    </source>
</evidence>
<organism evidence="15 16">
    <name type="scientific">Sparus aurata</name>
    <name type="common">Gilthead sea bream</name>
    <dbReference type="NCBI Taxonomy" id="8175"/>
    <lineage>
        <taxon>Eukaryota</taxon>
        <taxon>Metazoa</taxon>
        <taxon>Chordata</taxon>
        <taxon>Craniata</taxon>
        <taxon>Vertebrata</taxon>
        <taxon>Euteleostomi</taxon>
        <taxon>Actinopterygii</taxon>
        <taxon>Neopterygii</taxon>
        <taxon>Teleostei</taxon>
        <taxon>Neoteleostei</taxon>
        <taxon>Acanthomorphata</taxon>
        <taxon>Eupercaria</taxon>
        <taxon>Spariformes</taxon>
        <taxon>Sparidae</taxon>
        <taxon>Sparus</taxon>
    </lineage>
</organism>
<dbReference type="InterPro" id="IPR013106">
    <property type="entry name" value="Ig_V-set"/>
</dbReference>
<evidence type="ECO:0000256" key="6">
    <source>
        <dbReference type="ARBA" id="ARBA00022889"/>
    </source>
</evidence>
<evidence type="ECO:0000256" key="2">
    <source>
        <dbReference type="ARBA" id="ARBA00022475"/>
    </source>
</evidence>
<dbReference type="GO" id="GO:0016323">
    <property type="term" value="C:basolateral plasma membrane"/>
    <property type="evidence" value="ECO:0007669"/>
    <property type="project" value="TreeGrafter"/>
</dbReference>
<evidence type="ECO:0000256" key="12">
    <source>
        <dbReference type="ARBA" id="ARBA00023319"/>
    </source>
</evidence>
<dbReference type="Gene3D" id="2.60.40.10">
    <property type="entry name" value="Immunoglobulins"/>
    <property type="match status" value="2"/>
</dbReference>
<keyword evidence="4" id="KW-0732">Signal</keyword>
<dbReference type="InterPro" id="IPR007110">
    <property type="entry name" value="Ig-like_dom"/>
</dbReference>
<evidence type="ECO:0000256" key="8">
    <source>
        <dbReference type="ARBA" id="ARBA00023136"/>
    </source>
</evidence>
<dbReference type="Pfam" id="PF07686">
    <property type="entry name" value="V-set"/>
    <property type="match status" value="1"/>
</dbReference>
<evidence type="ECO:0000259" key="14">
    <source>
        <dbReference type="PROSITE" id="PS50835"/>
    </source>
</evidence>
<dbReference type="GO" id="GO:0005923">
    <property type="term" value="C:bicellular tight junction"/>
    <property type="evidence" value="ECO:0007669"/>
    <property type="project" value="TreeGrafter"/>
</dbReference>
<accession>A0A671VT27</accession>
<dbReference type="InterPro" id="IPR003599">
    <property type="entry name" value="Ig_sub"/>
</dbReference>
<keyword evidence="2" id="KW-1003">Cell membrane</keyword>
<dbReference type="PROSITE" id="PS50835">
    <property type="entry name" value="IG_LIKE"/>
    <property type="match status" value="2"/>
</dbReference>
<comment type="subcellular location">
    <subcellularLocation>
        <location evidence="1">Cell membrane</location>
        <topology evidence="1">Single-pass type I membrane protein</topology>
    </subcellularLocation>
</comment>
<dbReference type="InParanoid" id="A0A671VT27"/>
<protein>
    <recommendedName>
        <fullName evidence="14">Ig-like domain-containing protein</fullName>
    </recommendedName>
</protein>
<keyword evidence="11" id="KW-0325">Glycoprotein</keyword>
<keyword evidence="12" id="KW-0393">Immunoglobulin domain</keyword>
<keyword evidence="9" id="KW-1015">Disulfide bond</keyword>
<evidence type="ECO:0000256" key="7">
    <source>
        <dbReference type="ARBA" id="ARBA00022989"/>
    </source>
</evidence>
<dbReference type="PANTHER" id="PTHR44468">
    <property type="entry name" value="COXSACKIEVIRUS AND ADENOVIRUS RECEPTOR-RELATED"/>
    <property type="match status" value="1"/>
</dbReference>
<dbReference type="InterPro" id="IPR052307">
    <property type="entry name" value="EJ_Adhesion_Regulator"/>
</dbReference>
<proteinExistence type="predicted"/>
<keyword evidence="16" id="KW-1185">Reference proteome</keyword>
<dbReference type="Ensembl" id="ENSSAUT00010030459.1">
    <property type="protein sequence ID" value="ENSSAUP00010028877.1"/>
    <property type="gene ID" value="ENSSAUG00010012424.1"/>
</dbReference>